<dbReference type="PANTHER" id="PTHR43806">
    <property type="entry name" value="PEPTIDASE S8"/>
    <property type="match status" value="1"/>
</dbReference>
<dbReference type="InterPro" id="IPR000209">
    <property type="entry name" value="Peptidase_S8/S53_dom"/>
</dbReference>
<dbReference type="SUPFAM" id="SSF52743">
    <property type="entry name" value="Subtilisin-like"/>
    <property type="match status" value="1"/>
</dbReference>
<evidence type="ECO:0000256" key="5">
    <source>
        <dbReference type="PROSITE-ProRule" id="PRU01240"/>
    </source>
</evidence>
<comment type="similarity">
    <text evidence="1 5 6">Belongs to the peptidase S8 family.</text>
</comment>
<dbReference type="EMBL" id="CP001823">
    <property type="protein sequence ID" value="ACZ37601.1"/>
    <property type="molecule type" value="Genomic_DNA"/>
</dbReference>
<dbReference type="AlphaFoldDB" id="D1C663"/>
<dbReference type="InterPro" id="IPR023828">
    <property type="entry name" value="Peptidase_S8_Ser-AS"/>
</dbReference>
<keyword evidence="9" id="KW-1185">Reference proteome</keyword>
<dbReference type="Proteomes" id="UP000002027">
    <property type="component" value="Chromosome 1"/>
</dbReference>
<organism evidence="8 9">
    <name type="scientific">Sphaerobacter thermophilus (strain ATCC 49802 / DSM 20745 / KCCM 41009 / NCIMB 13125 / S 6022)</name>
    <dbReference type="NCBI Taxonomy" id="479434"/>
    <lineage>
        <taxon>Bacteria</taxon>
        <taxon>Pseudomonadati</taxon>
        <taxon>Thermomicrobiota</taxon>
        <taxon>Thermomicrobia</taxon>
        <taxon>Sphaerobacterales</taxon>
        <taxon>Sphaerobacterineae</taxon>
        <taxon>Sphaerobacteraceae</taxon>
        <taxon>Sphaerobacter</taxon>
    </lineage>
</organism>
<feature type="active site" description="Charge relay system" evidence="5">
    <location>
        <position position="358"/>
    </location>
</feature>
<evidence type="ECO:0000313" key="8">
    <source>
        <dbReference type="EMBL" id="ACZ37601.1"/>
    </source>
</evidence>
<dbReference type="GO" id="GO:0004252">
    <property type="term" value="F:serine-type endopeptidase activity"/>
    <property type="evidence" value="ECO:0007669"/>
    <property type="project" value="UniProtKB-UniRule"/>
</dbReference>
<sequence>MAGGHRTALGSAAERGRRAQQPRSARALVLALVLWLALGALPGLAPLPAAADEASPGAVLVSLTPEFGAVPEGITELLGAPAAVVPLGPAGLYRVDLPLGIDPDAAAAQLATAPGVRYAEPDRPIAAPLSPAALLENGDTPGDWGLWRVGAPDAWRVTDGAPVIVAVLDTGVSPDHPDLAGRVLPGWNFVDGNADARDDAGHGTFVAGIIAGRAGGGAPGVAPGAQILPVKILNRDAVGSTANFVAGIVYAVDHGAQVINISANGIMDSRALFDALRYAEERGVVVVASVGNEPNGRWNYPAAVPTVLAVGASTPEDQVASFSAYGAFVDLVAPGVDVTSTWWSPEGGNGYLTAGGTSASAPFVSGAAALLLAVRPDLSPAAVRQILLESAQATGPDGIDAFSGYGRLDVGLAVRMAMSTAYAAQGQVSVVDDTDGPRLRFTADGFAPGEPATVWLTPQDGPRRVWRDLAADAGGVLTVDLGPRHRLPEGPWTVTAAGEFGTRVSATYILTLEPIHPAFVPIPAFDPQPDRVNFPETGHSLAYGFKRYWEERGGLAAFGFPISEEFAERDPVTGVVHTVQYFERARFEYHPELAGTPFEVSLGRVGVEVAPQAFPTAPAEAASDTRRYFPETEHTLSGPFLERWEAGGGLAMFGFPISEPFEAGGRLVQYFERARFEISPLGESGADVQLGRLGVDLARKLGYLR</sequence>
<dbReference type="InterPro" id="IPR023827">
    <property type="entry name" value="Peptidase_S8_Asp-AS"/>
</dbReference>
<evidence type="ECO:0000256" key="6">
    <source>
        <dbReference type="RuleBase" id="RU003355"/>
    </source>
</evidence>
<dbReference type="InterPro" id="IPR036852">
    <property type="entry name" value="Peptidase_S8/S53_dom_sf"/>
</dbReference>
<evidence type="ECO:0000259" key="7">
    <source>
        <dbReference type="Pfam" id="PF00082"/>
    </source>
</evidence>
<dbReference type="Gene3D" id="3.40.50.200">
    <property type="entry name" value="Peptidase S8/S53 domain"/>
    <property type="match status" value="1"/>
</dbReference>
<dbReference type="PROSITE" id="PS00136">
    <property type="entry name" value="SUBTILASE_ASP"/>
    <property type="match status" value="1"/>
</dbReference>
<keyword evidence="4 5" id="KW-0720">Serine protease</keyword>
<dbReference type="PANTHER" id="PTHR43806:SF11">
    <property type="entry name" value="CEREVISIN-RELATED"/>
    <property type="match status" value="1"/>
</dbReference>
<feature type="active site" description="Charge relay system" evidence="5">
    <location>
        <position position="202"/>
    </location>
</feature>
<evidence type="ECO:0000256" key="4">
    <source>
        <dbReference type="ARBA" id="ARBA00022825"/>
    </source>
</evidence>
<dbReference type="InParanoid" id="D1C663"/>
<dbReference type="GO" id="GO:0006508">
    <property type="term" value="P:proteolysis"/>
    <property type="evidence" value="ECO:0007669"/>
    <property type="project" value="UniProtKB-KW"/>
</dbReference>
<dbReference type="Pfam" id="PF00082">
    <property type="entry name" value="Peptidase_S8"/>
    <property type="match status" value="1"/>
</dbReference>
<dbReference type="PROSITE" id="PS00137">
    <property type="entry name" value="SUBTILASE_HIS"/>
    <property type="match status" value="1"/>
</dbReference>
<proteinExistence type="inferred from homology"/>
<feature type="domain" description="Peptidase S8/S53" evidence="7">
    <location>
        <begin position="162"/>
        <end position="406"/>
    </location>
</feature>
<evidence type="ECO:0000256" key="2">
    <source>
        <dbReference type="ARBA" id="ARBA00022670"/>
    </source>
</evidence>
<keyword evidence="3 5" id="KW-0378">Hydrolase</keyword>
<dbReference type="PRINTS" id="PR00723">
    <property type="entry name" value="SUBTILISIN"/>
</dbReference>
<keyword evidence="2 5" id="KW-0645">Protease</keyword>
<dbReference type="InterPro" id="IPR022398">
    <property type="entry name" value="Peptidase_S8_His-AS"/>
</dbReference>
<dbReference type="InterPro" id="IPR050131">
    <property type="entry name" value="Peptidase_S8_subtilisin-like"/>
</dbReference>
<dbReference type="eggNOG" id="COG1404">
    <property type="taxonomic scope" value="Bacteria"/>
</dbReference>
<evidence type="ECO:0000256" key="1">
    <source>
        <dbReference type="ARBA" id="ARBA00011073"/>
    </source>
</evidence>
<dbReference type="KEGG" id="sti:Sthe_0162"/>
<dbReference type="STRING" id="479434.Sthe_0162"/>
<dbReference type="RefSeq" id="WP_012870649.1">
    <property type="nucleotide sequence ID" value="NC_013523.1"/>
</dbReference>
<evidence type="ECO:0000313" key="9">
    <source>
        <dbReference type="Proteomes" id="UP000002027"/>
    </source>
</evidence>
<dbReference type="InterPro" id="IPR015500">
    <property type="entry name" value="Peptidase_S8_subtilisin-rel"/>
</dbReference>
<dbReference type="PROSITE" id="PS00138">
    <property type="entry name" value="SUBTILASE_SER"/>
    <property type="match status" value="1"/>
</dbReference>
<protein>
    <submittedName>
        <fullName evidence="8">Peptidase S8 and S53 subtilisin kexin sedolisin</fullName>
    </submittedName>
</protein>
<gene>
    <name evidence="8" type="ordered locus">Sthe_0162</name>
</gene>
<feature type="active site" description="Charge relay system" evidence="5">
    <location>
        <position position="169"/>
    </location>
</feature>
<dbReference type="PROSITE" id="PS51892">
    <property type="entry name" value="SUBTILASE"/>
    <property type="match status" value="1"/>
</dbReference>
<evidence type="ECO:0000256" key="3">
    <source>
        <dbReference type="ARBA" id="ARBA00022801"/>
    </source>
</evidence>
<accession>D1C663</accession>
<reference evidence="8 9" key="2">
    <citation type="journal article" date="2010" name="Stand. Genomic Sci.">
        <title>Complete genome sequence of Desulfohalobium retbaense type strain (HR(100)).</title>
        <authorList>
            <person name="Spring S."/>
            <person name="Nolan M."/>
            <person name="Lapidus A."/>
            <person name="Glavina Del Rio T."/>
            <person name="Copeland A."/>
            <person name="Tice H."/>
            <person name="Cheng J.F."/>
            <person name="Lucas S."/>
            <person name="Land M."/>
            <person name="Chen F."/>
            <person name="Bruce D."/>
            <person name="Goodwin L."/>
            <person name="Pitluck S."/>
            <person name="Ivanova N."/>
            <person name="Mavromatis K."/>
            <person name="Mikhailova N."/>
            <person name="Pati A."/>
            <person name="Chen A."/>
            <person name="Palaniappan K."/>
            <person name="Hauser L."/>
            <person name="Chang Y.J."/>
            <person name="Jeffries C.D."/>
            <person name="Munk C."/>
            <person name="Kiss H."/>
            <person name="Chain P."/>
            <person name="Han C."/>
            <person name="Brettin T."/>
            <person name="Detter J.C."/>
            <person name="Schuler E."/>
            <person name="Goker M."/>
            <person name="Rohde M."/>
            <person name="Bristow J."/>
            <person name="Eisen J.A."/>
            <person name="Markowitz V."/>
            <person name="Hugenholtz P."/>
            <person name="Kyrpides N.C."/>
            <person name="Klenk H.P."/>
        </authorList>
    </citation>
    <scope>NUCLEOTIDE SEQUENCE [LARGE SCALE GENOMIC DNA]</scope>
    <source>
        <strain evidence="9">ATCC 49802 / DSM 20745 / S 6022</strain>
    </source>
</reference>
<name>D1C663_SPHTD</name>
<reference evidence="9" key="1">
    <citation type="submission" date="2009-11" db="EMBL/GenBank/DDBJ databases">
        <title>The complete chromosome 1 of Sphaerobacter thermophilus DSM 20745.</title>
        <authorList>
            <person name="Lucas S."/>
            <person name="Copeland A."/>
            <person name="Lapidus A."/>
            <person name="Glavina del Rio T."/>
            <person name="Dalin E."/>
            <person name="Tice H."/>
            <person name="Bruce D."/>
            <person name="Goodwin L."/>
            <person name="Pitluck S."/>
            <person name="Kyrpides N."/>
            <person name="Mavromatis K."/>
            <person name="Ivanova N."/>
            <person name="Mikhailova N."/>
            <person name="LaButti K.M."/>
            <person name="Clum A."/>
            <person name="Sun H.I."/>
            <person name="Brettin T."/>
            <person name="Detter J.C."/>
            <person name="Han C."/>
            <person name="Larimer F."/>
            <person name="Land M."/>
            <person name="Hauser L."/>
            <person name="Markowitz V."/>
            <person name="Cheng J.F."/>
            <person name="Hugenholtz P."/>
            <person name="Woyke T."/>
            <person name="Wu D."/>
            <person name="Steenblock K."/>
            <person name="Schneider S."/>
            <person name="Pukall R."/>
            <person name="Goeker M."/>
            <person name="Klenk H.P."/>
            <person name="Eisen J.A."/>
        </authorList>
    </citation>
    <scope>NUCLEOTIDE SEQUENCE [LARGE SCALE GENOMIC DNA]</scope>
    <source>
        <strain evidence="9">ATCC 49802 / DSM 20745 / S 6022</strain>
    </source>
</reference>
<dbReference type="HOGENOM" id="CLU_399486_0_0_0"/>